<comment type="similarity">
    <text evidence="1">Belongs to the methyltransferase superfamily. LaeA methyltransferase family.</text>
</comment>
<dbReference type="AlphaFoldDB" id="A0A9P8QUT8"/>
<keyword evidence="3" id="KW-1185">Reference proteome</keyword>
<dbReference type="Gene3D" id="3.40.50.150">
    <property type="entry name" value="Vaccinia Virus protein VP39"/>
    <property type="match status" value="1"/>
</dbReference>
<dbReference type="Proteomes" id="UP000827724">
    <property type="component" value="Unassembled WGS sequence"/>
</dbReference>
<reference evidence="2" key="1">
    <citation type="submission" date="2021-08" db="EMBL/GenBank/DDBJ databases">
        <title>Chromosome-Level Trichoderma cornu-damae using Hi-C Data.</title>
        <authorList>
            <person name="Kim C.S."/>
        </authorList>
    </citation>
    <scope>NUCLEOTIDE SEQUENCE</scope>
    <source>
        <strain evidence="2">KA19-0412C</strain>
    </source>
</reference>
<dbReference type="GO" id="GO:0008168">
    <property type="term" value="F:methyltransferase activity"/>
    <property type="evidence" value="ECO:0007669"/>
    <property type="project" value="TreeGrafter"/>
</dbReference>
<dbReference type="CDD" id="cd02440">
    <property type="entry name" value="AdoMet_MTases"/>
    <property type="match status" value="1"/>
</dbReference>
<dbReference type="OrthoDB" id="2013972at2759"/>
<evidence type="ECO:0000313" key="3">
    <source>
        <dbReference type="Proteomes" id="UP000827724"/>
    </source>
</evidence>
<dbReference type="PANTHER" id="PTHR43591">
    <property type="entry name" value="METHYLTRANSFERASE"/>
    <property type="match status" value="1"/>
</dbReference>
<comment type="caution">
    <text evidence="2">The sequence shown here is derived from an EMBL/GenBank/DDBJ whole genome shotgun (WGS) entry which is preliminary data.</text>
</comment>
<dbReference type="PANTHER" id="PTHR43591:SF14">
    <property type="entry name" value="METHYLTRANSFERASE"/>
    <property type="match status" value="1"/>
</dbReference>
<proteinExistence type="inferred from homology"/>
<protein>
    <submittedName>
        <fullName evidence="2">Tam domain-containingmethyltransferase</fullName>
    </submittedName>
</protein>
<dbReference type="EMBL" id="JAIWOZ010000002">
    <property type="protein sequence ID" value="KAH6609163.1"/>
    <property type="molecule type" value="Genomic_DNA"/>
</dbReference>
<dbReference type="InterPro" id="IPR029063">
    <property type="entry name" value="SAM-dependent_MTases_sf"/>
</dbReference>
<accession>A0A9P8QUT8</accession>
<name>A0A9P8QUT8_9HYPO</name>
<dbReference type="SUPFAM" id="SSF53335">
    <property type="entry name" value="S-adenosyl-L-methionine-dependent methyltransferases"/>
    <property type="match status" value="1"/>
</dbReference>
<evidence type="ECO:0000313" key="2">
    <source>
        <dbReference type="EMBL" id="KAH6609163.1"/>
    </source>
</evidence>
<organism evidence="2 3">
    <name type="scientific">Trichoderma cornu-damae</name>
    <dbReference type="NCBI Taxonomy" id="654480"/>
    <lineage>
        <taxon>Eukaryota</taxon>
        <taxon>Fungi</taxon>
        <taxon>Dikarya</taxon>
        <taxon>Ascomycota</taxon>
        <taxon>Pezizomycotina</taxon>
        <taxon>Sordariomycetes</taxon>
        <taxon>Hypocreomycetidae</taxon>
        <taxon>Hypocreales</taxon>
        <taxon>Hypocreaceae</taxon>
        <taxon>Trichoderma</taxon>
    </lineage>
</organism>
<evidence type="ECO:0000256" key="1">
    <source>
        <dbReference type="ARBA" id="ARBA00038158"/>
    </source>
</evidence>
<dbReference type="Pfam" id="PF13489">
    <property type="entry name" value="Methyltransf_23"/>
    <property type="match status" value="1"/>
</dbReference>
<sequence>MGVAPKSPQEHGERNALPDLRDFQFTFDCSDYIEADCEALGSLSLDSNSCVCANRDDSVSLTDSVLDFPEEFGRTYHAYRAGSYVFPNDLPEQERLAFQGPIIKKLFGDRLYFAPLSRSRPPRFILDVATGVGDWAIEMGDLFPSSQVVGTDLSPIQPMMVPPNVNFYVEDSSDSWDYSDKFGYIHTRLTAGSWGSFEREIARQAFEALEPGGWFEAQETEALFGCDDGTMDPKGPMCTWLHEMRIACERINRPATLGSSLKEMLERVGFVDVEQLIFKLPTNDWPKDERLKEIGWLWGQNFSQGLNGFSFQLMSKAFGRTPEEIELSLVRIREELSNTKIHAYMPVFVVWGRKPNVGEKKARGPGEV</sequence>
<gene>
    <name evidence="2" type="ORF">Trco_002509</name>
</gene>